<feature type="transmembrane region" description="Helical" evidence="6">
    <location>
        <begin position="259"/>
        <end position="279"/>
    </location>
</feature>
<organism evidence="7 8">
    <name type="scientific">Cognatishimia maritima</name>
    <dbReference type="NCBI Taxonomy" id="870908"/>
    <lineage>
        <taxon>Bacteria</taxon>
        <taxon>Pseudomonadati</taxon>
        <taxon>Pseudomonadota</taxon>
        <taxon>Alphaproteobacteria</taxon>
        <taxon>Rhodobacterales</taxon>
        <taxon>Paracoccaceae</taxon>
        <taxon>Cognatishimia</taxon>
    </lineage>
</organism>
<feature type="transmembrane region" description="Helical" evidence="6">
    <location>
        <begin position="285"/>
        <end position="304"/>
    </location>
</feature>
<accession>A0A1M5T3L7</accession>
<dbReference type="InterPro" id="IPR050495">
    <property type="entry name" value="ATG22/LtaA_families"/>
</dbReference>
<keyword evidence="4 6" id="KW-1133">Transmembrane helix</keyword>
<evidence type="ECO:0000313" key="7">
    <source>
        <dbReference type="EMBL" id="SHH45286.1"/>
    </source>
</evidence>
<keyword evidence="2" id="KW-0813">Transport</keyword>
<proteinExistence type="predicted"/>
<protein>
    <submittedName>
        <fullName evidence="7">MFS transporter, UMF1 family</fullName>
    </submittedName>
</protein>
<feature type="transmembrane region" description="Helical" evidence="6">
    <location>
        <begin position="311"/>
        <end position="333"/>
    </location>
</feature>
<keyword evidence="3 6" id="KW-0812">Transmembrane</keyword>
<dbReference type="STRING" id="870908.SAMN04488044_2571"/>
<feature type="transmembrane region" description="Helical" evidence="6">
    <location>
        <begin position="48"/>
        <end position="69"/>
    </location>
</feature>
<dbReference type="SUPFAM" id="SSF103473">
    <property type="entry name" value="MFS general substrate transporter"/>
    <property type="match status" value="1"/>
</dbReference>
<reference evidence="8" key="1">
    <citation type="submission" date="2016-11" db="EMBL/GenBank/DDBJ databases">
        <authorList>
            <person name="Varghese N."/>
            <person name="Submissions S."/>
        </authorList>
    </citation>
    <scope>NUCLEOTIDE SEQUENCE [LARGE SCALE GENOMIC DNA]</scope>
    <source>
        <strain evidence="8">DSM 28223</strain>
    </source>
</reference>
<dbReference type="InterPro" id="IPR024671">
    <property type="entry name" value="Atg22-like"/>
</dbReference>
<evidence type="ECO:0000256" key="2">
    <source>
        <dbReference type="ARBA" id="ARBA00022448"/>
    </source>
</evidence>
<dbReference type="EMBL" id="FQWM01000005">
    <property type="protein sequence ID" value="SHH45286.1"/>
    <property type="molecule type" value="Genomic_DNA"/>
</dbReference>
<dbReference type="GO" id="GO:0012505">
    <property type="term" value="C:endomembrane system"/>
    <property type="evidence" value="ECO:0007669"/>
    <property type="project" value="UniProtKB-SubCell"/>
</dbReference>
<dbReference type="Gene3D" id="1.20.1250.20">
    <property type="entry name" value="MFS general substrate transporter like domains"/>
    <property type="match status" value="1"/>
</dbReference>
<evidence type="ECO:0000256" key="5">
    <source>
        <dbReference type="ARBA" id="ARBA00023136"/>
    </source>
</evidence>
<sequence length="454" mass="48397">MTADSTRRRIWGWFFFDWASQPFATLLLTFIFAPYVKELMGSGAAAQAAWGWGVGLAGIVIALMAPILGAAADRSGRRMRWIWLFSVMYIVGSAGLWTAAPDSFNLTLTLVLFAIGLFGMEFATIFTNAMLPDLGTEEEIGRISGNGWAFGYLGGLIALVIMLLFLAENAETGKTLIGLSPGFGLLDGSAREGTRAVGPLTAIWFMVFMVPFFLWVRDKTPVAGAASVSMSEALARVKQTVRNLPKTPSRFAYLGSSMFYRDGLNGMYTFGGIYAAGVLGWSVPAIGQFAILAIIAGAIFAVLGGRMDQRFGPLPVIILCILVLTAVAVAIIFVSRDSVFGMAVAEGSKLPDIVFYVIGALIGAAGGALQSASRTMMVRQADPEHMTEAFGLYALAGKATGFIAPLSIGLATTISGSQQIGITPLIILFLVGFVLLFWVKPEGDRAEWDASSHS</sequence>
<feature type="transmembrane region" description="Helical" evidence="6">
    <location>
        <begin position="196"/>
        <end position="216"/>
    </location>
</feature>
<feature type="transmembrane region" description="Helical" evidence="6">
    <location>
        <begin position="81"/>
        <end position="100"/>
    </location>
</feature>
<keyword evidence="5 6" id="KW-0472">Membrane</keyword>
<feature type="transmembrane region" description="Helical" evidence="6">
    <location>
        <begin position="106"/>
        <end position="126"/>
    </location>
</feature>
<feature type="transmembrane region" description="Helical" evidence="6">
    <location>
        <begin position="420"/>
        <end position="439"/>
    </location>
</feature>
<evidence type="ECO:0000256" key="1">
    <source>
        <dbReference type="ARBA" id="ARBA00004127"/>
    </source>
</evidence>
<evidence type="ECO:0000256" key="6">
    <source>
        <dbReference type="SAM" id="Phobius"/>
    </source>
</evidence>
<feature type="transmembrane region" description="Helical" evidence="6">
    <location>
        <begin position="147"/>
        <end position="167"/>
    </location>
</feature>
<evidence type="ECO:0000256" key="3">
    <source>
        <dbReference type="ARBA" id="ARBA00022692"/>
    </source>
</evidence>
<dbReference type="PANTHER" id="PTHR23519:SF1">
    <property type="entry name" value="AUTOPHAGY-RELATED PROTEIN 22"/>
    <property type="match status" value="1"/>
</dbReference>
<feature type="transmembrane region" description="Helical" evidence="6">
    <location>
        <begin position="12"/>
        <end position="36"/>
    </location>
</feature>
<dbReference type="InterPro" id="IPR036259">
    <property type="entry name" value="MFS_trans_sf"/>
</dbReference>
<gene>
    <name evidence="7" type="ORF">SAMN04488044_2571</name>
</gene>
<name>A0A1M5T3L7_9RHOB</name>
<dbReference type="Proteomes" id="UP000184211">
    <property type="component" value="Unassembled WGS sequence"/>
</dbReference>
<comment type="subcellular location">
    <subcellularLocation>
        <location evidence="1">Endomembrane system</location>
        <topology evidence="1">Multi-pass membrane protein</topology>
    </subcellularLocation>
</comment>
<dbReference type="RefSeq" id="WP_072793430.1">
    <property type="nucleotide sequence ID" value="NZ_FQWM01000005.1"/>
</dbReference>
<dbReference type="Pfam" id="PF11700">
    <property type="entry name" value="ATG22"/>
    <property type="match status" value="2"/>
</dbReference>
<feature type="transmembrane region" description="Helical" evidence="6">
    <location>
        <begin position="390"/>
        <end position="414"/>
    </location>
</feature>
<evidence type="ECO:0000313" key="8">
    <source>
        <dbReference type="Proteomes" id="UP000184211"/>
    </source>
</evidence>
<feature type="transmembrane region" description="Helical" evidence="6">
    <location>
        <begin position="353"/>
        <end position="369"/>
    </location>
</feature>
<dbReference type="AlphaFoldDB" id="A0A1M5T3L7"/>
<dbReference type="PANTHER" id="PTHR23519">
    <property type="entry name" value="AUTOPHAGY-RELATED PROTEIN 22"/>
    <property type="match status" value="1"/>
</dbReference>
<evidence type="ECO:0000256" key="4">
    <source>
        <dbReference type="ARBA" id="ARBA00022989"/>
    </source>
</evidence>
<dbReference type="OrthoDB" id="9768783at2"/>
<keyword evidence="8" id="KW-1185">Reference proteome</keyword>